<keyword evidence="8" id="KW-0472">Membrane</keyword>
<keyword evidence="3" id="KW-0813">Transport</keyword>
<evidence type="ECO:0008006" key="11">
    <source>
        <dbReference type="Google" id="ProtNLM"/>
    </source>
</evidence>
<organism evidence="9 10">
    <name type="scientific">Phlebiopsis gigantea (strain 11061_1 CR5-6)</name>
    <name type="common">White-rot fungus</name>
    <name type="synonym">Peniophora gigantea</name>
    <dbReference type="NCBI Taxonomy" id="745531"/>
    <lineage>
        <taxon>Eukaryota</taxon>
        <taxon>Fungi</taxon>
        <taxon>Dikarya</taxon>
        <taxon>Basidiomycota</taxon>
        <taxon>Agaricomycotina</taxon>
        <taxon>Agaricomycetes</taxon>
        <taxon>Polyporales</taxon>
        <taxon>Phanerochaetaceae</taxon>
        <taxon>Phlebiopsis</taxon>
    </lineage>
</organism>
<reference evidence="9 10" key="1">
    <citation type="journal article" date="2014" name="PLoS Genet.">
        <title>Analysis of the Phlebiopsis gigantea genome, transcriptome and secretome provides insight into its pioneer colonization strategies of wood.</title>
        <authorList>
            <person name="Hori C."/>
            <person name="Ishida T."/>
            <person name="Igarashi K."/>
            <person name="Samejima M."/>
            <person name="Suzuki H."/>
            <person name="Master E."/>
            <person name="Ferreira P."/>
            <person name="Ruiz-Duenas F.J."/>
            <person name="Held B."/>
            <person name="Canessa P."/>
            <person name="Larrondo L.F."/>
            <person name="Schmoll M."/>
            <person name="Druzhinina I.S."/>
            <person name="Kubicek C.P."/>
            <person name="Gaskell J.A."/>
            <person name="Kersten P."/>
            <person name="St John F."/>
            <person name="Glasner J."/>
            <person name="Sabat G."/>
            <person name="Splinter BonDurant S."/>
            <person name="Syed K."/>
            <person name="Yadav J."/>
            <person name="Mgbeahuruike A.C."/>
            <person name="Kovalchuk A."/>
            <person name="Asiegbu F.O."/>
            <person name="Lackner G."/>
            <person name="Hoffmeister D."/>
            <person name="Rencoret J."/>
            <person name="Gutierrez A."/>
            <person name="Sun H."/>
            <person name="Lindquist E."/>
            <person name="Barry K."/>
            <person name="Riley R."/>
            <person name="Grigoriev I.V."/>
            <person name="Henrissat B."/>
            <person name="Kues U."/>
            <person name="Berka R.M."/>
            <person name="Martinez A.T."/>
            <person name="Covert S.F."/>
            <person name="Blanchette R.A."/>
            <person name="Cullen D."/>
        </authorList>
    </citation>
    <scope>NUCLEOTIDE SEQUENCE [LARGE SCALE GENOMIC DNA]</scope>
    <source>
        <strain evidence="9 10">11061_1 CR5-6</strain>
    </source>
</reference>
<keyword evidence="5" id="KW-0999">Mitochondrion inner membrane</keyword>
<evidence type="ECO:0000256" key="3">
    <source>
        <dbReference type="ARBA" id="ARBA00022448"/>
    </source>
</evidence>
<accession>A0A0C3PVQ4</accession>
<dbReference type="PANTHER" id="PTHR12653:SF0">
    <property type="entry name" value="NADH DEHYDROGENASE [UBIQUINONE] 1 ALPHA SUBCOMPLEX SUBUNIT 5"/>
    <property type="match status" value="1"/>
</dbReference>
<sequence>MFRLTRPLFNQLRKTTTGITGLDVHHDPLPALTKTYETTLSALSALPATSVYRQGVEALTQRKLSIIKGSNGDISAAEKELDEGHIEQSLDIAQDELTLVQKMAEWKAWEPLEEKPPAGQWEYAGKTATADSS</sequence>
<evidence type="ECO:0000256" key="1">
    <source>
        <dbReference type="ARBA" id="ARBA00004443"/>
    </source>
</evidence>
<evidence type="ECO:0000313" key="9">
    <source>
        <dbReference type="EMBL" id="KIP11988.1"/>
    </source>
</evidence>
<dbReference type="STRING" id="745531.A0A0C3PVQ4"/>
<name>A0A0C3PVQ4_PHLG1</name>
<evidence type="ECO:0000256" key="4">
    <source>
        <dbReference type="ARBA" id="ARBA00022660"/>
    </source>
</evidence>
<comment type="subcellular location">
    <subcellularLocation>
        <location evidence="1">Mitochondrion inner membrane</location>
        <topology evidence="1">Peripheral membrane protein</topology>
        <orientation evidence="1">Matrix side</orientation>
    </subcellularLocation>
</comment>
<evidence type="ECO:0000256" key="2">
    <source>
        <dbReference type="ARBA" id="ARBA00010261"/>
    </source>
</evidence>
<evidence type="ECO:0000256" key="5">
    <source>
        <dbReference type="ARBA" id="ARBA00022792"/>
    </source>
</evidence>
<protein>
    <recommendedName>
        <fullName evidence="11">NADH dehydrogenase 1 alpha subcomplex subunit 5</fullName>
    </recommendedName>
</protein>
<dbReference type="HOGENOM" id="CLU_099943_0_1_1"/>
<keyword evidence="4" id="KW-0679">Respiratory chain</keyword>
<dbReference type="AlphaFoldDB" id="A0A0C3PVQ4"/>
<dbReference type="Pfam" id="PF04716">
    <property type="entry name" value="ETC_C1_NDUFA5"/>
    <property type="match status" value="1"/>
</dbReference>
<dbReference type="GO" id="GO:0005743">
    <property type="term" value="C:mitochondrial inner membrane"/>
    <property type="evidence" value="ECO:0007669"/>
    <property type="project" value="UniProtKB-SubCell"/>
</dbReference>
<dbReference type="PANTHER" id="PTHR12653">
    <property type="entry name" value="NADH-UBIQUINONE OXIDOREDUCTASE 13 KD-B SUBUNIT"/>
    <property type="match status" value="1"/>
</dbReference>
<proteinExistence type="inferred from homology"/>
<dbReference type="InterPro" id="IPR006806">
    <property type="entry name" value="NDUFA5"/>
</dbReference>
<dbReference type="GO" id="GO:0022904">
    <property type="term" value="P:respiratory electron transport chain"/>
    <property type="evidence" value="ECO:0007669"/>
    <property type="project" value="InterPro"/>
</dbReference>
<dbReference type="EMBL" id="KN840442">
    <property type="protein sequence ID" value="KIP11988.1"/>
    <property type="molecule type" value="Genomic_DNA"/>
</dbReference>
<evidence type="ECO:0000256" key="6">
    <source>
        <dbReference type="ARBA" id="ARBA00022982"/>
    </source>
</evidence>
<gene>
    <name evidence="9" type="ORF">PHLGIDRAFT_98719</name>
</gene>
<dbReference type="Proteomes" id="UP000053257">
    <property type="component" value="Unassembled WGS sequence"/>
</dbReference>
<keyword evidence="10" id="KW-1185">Reference proteome</keyword>
<evidence type="ECO:0000313" key="10">
    <source>
        <dbReference type="Proteomes" id="UP000053257"/>
    </source>
</evidence>
<evidence type="ECO:0000256" key="7">
    <source>
        <dbReference type="ARBA" id="ARBA00023128"/>
    </source>
</evidence>
<dbReference type="OrthoDB" id="286811at2759"/>
<keyword evidence="7" id="KW-0496">Mitochondrion</keyword>
<evidence type="ECO:0000256" key="8">
    <source>
        <dbReference type="ARBA" id="ARBA00023136"/>
    </source>
</evidence>
<comment type="similarity">
    <text evidence="2">Belongs to the complex I NDUFA5 subunit family.</text>
</comment>
<keyword evidence="6" id="KW-0249">Electron transport</keyword>